<name>A0A2A2IDU3_9BACI</name>
<keyword evidence="2" id="KW-1185">Reference proteome</keyword>
<evidence type="ECO:0000313" key="2">
    <source>
        <dbReference type="Proteomes" id="UP000218887"/>
    </source>
</evidence>
<reference evidence="1 2" key="1">
    <citation type="submission" date="2017-08" db="EMBL/GenBank/DDBJ databases">
        <title>Virgibacillus indicus sp. nov. and Virgibacillus profoundi sp. nov, two moderately halophilic bacteria isolated from marine sediment by using the Microfluidic Streak Plate.</title>
        <authorList>
            <person name="Xu B."/>
            <person name="Hu B."/>
            <person name="Wang J."/>
            <person name="Zhu Y."/>
            <person name="Huang L."/>
            <person name="Du W."/>
            <person name="Huang Y."/>
        </authorList>
    </citation>
    <scope>NUCLEOTIDE SEQUENCE [LARGE SCALE GENOMIC DNA]</scope>
    <source>
        <strain evidence="1 2">IO3-P3-H5</strain>
    </source>
</reference>
<dbReference type="Proteomes" id="UP000218887">
    <property type="component" value="Unassembled WGS sequence"/>
</dbReference>
<dbReference type="AlphaFoldDB" id="A0A2A2IDU3"/>
<evidence type="ECO:0000313" key="1">
    <source>
        <dbReference type="EMBL" id="PAV30171.1"/>
    </source>
</evidence>
<accession>A0A2A2IDU3</accession>
<organism evidence="1 2">
    <name type="scientific">Virgibacillus profundi</name>
    <dbReference type="NCBI Taxonomy" id="2024555"/>
    <lineage>
        <taxon>Bacteria</taxon>
        <taxon>Bacillati</taxon>
        <taxon>Bacillota</taxon>
        <taxon>Bacilli</taxon>
        <taxon>Bacillales</taxon>
        <taxon>Bacillaceae</taxon>
        <taxon>Virgibacillus</taxon>
    </lineage>
</organism>
<dbReference type="EMBL" id="NPOA01000004">
    <property type="protein sequence ID" value="PAV30171.1"/>
    <property type="molecule type" value="Genomic_DNA"/>
</dbReference>
<sequence>MNTTSYNEIYEKFLSKIQDYDLLNEIQTDLTFAKEMLLDYLKSAHPHFTYASIKFEDVMDDTNEQFTISLSSTEKEILARFMVVEYMSPKLLRTEMFEQKLGSKDFQIFSPGNLLGQLKELRALEEERTNTLMLQYYYMEGM</sequence>
<comment type="caution">
    <text evidence="1">The sequence shown here is derived from an EMBL/GenBank/DDBJ whole genome shotgun (WGS) entry which is preliminary data.</text>
</comment>
<protein>
    <submittedName>
        <fullName evidence="1">Uncharacterized protein</fullName>
    </submittedName>
</protein>
<proteinExistence type="predicted"/>
<gene>
    <name evidence="1" type="ORF">CIL05_06805</name>
</gene>
<dbReference type="OrthoDB" id="2939765at2"/>
<dbReference type="RefSeq" id="WP_095654773.1">
    <property type="nucleotide sequence ID" value="NZ_NPOA01000004.1"/>
</dbReference>